<gene>
    <name evidence="7" type="ORF">SAMN02910414_01851</name>
</gene>
<dbReference type="RefSeq" id="WP_074718316.1">
    <property type="nucleotide sequence ID" value="NZ_FNPG01000022.1"/>
</dbReference>
<evidence type="ECO:0000313" key="8">
    <source>
        <dbReference type="Proteomes" id="UP000183918"/>
    </source>
</evidence>
<comment type="subcellular location">
    <subcellularLocation>
        <location evidence="1">Membrane</location>
        <topology evidence="1">Multi-pass membrane protein</topology>
    </subcellularLocation>
</comment>
<evidence type="ECO:0000256" key="4">
    <source>
        <dbReference type="ARBA" id="ARBA00023136"/>
    </source>
</evidence>
<dbReference type="AlphaFoldDB" id="A0A1H3KYA1"/>
<dbReference type="PANTHER" id="PTHR43471:SF3">
    <property type="entry name" value="ABC TRANSPORTER PERMEASE PROTEIN NATB"/>
    <property type="match status" value="1"/>
</dbReference>
<organism evidence="7 8">
    <name type="scientific">Lachnobacterium bovis DSM 14045</name>
    <dbReference type="NCBI Taxonomy" id="1122142"/>
    <lineage>
        <taxon>Bacteria</taxon>
        <taxon>Bacillati</taxon>
        <taxon>Bacillota</taxon>
        <taxon>Clostridia</taxon>
        <taxon>Lachnospirales</taxon>
        <taxon>Lachnospiraceae</taxon>
        <taxon>Lachnobacterium</taxon>
    </lineage>
</organism>
<feature type="transmembrane region" description="Helical" evidence="5">
    <location>
        <begin position="383"/>
        <end position="403"/>
    </location>
</feature>
<evidence type="ECO:0000256" key="1">
    <source>
        <dbReference type="ARBA" id="ARBA00004141"/>
    </source>
</evidence>
<dbReference type="InterPro" id="IPR013525">
    <property type="entry name" value="ABC2_TM"/>
</dbReference>
<keyword evidence="3 5" id="KW-1133">Transmembrane helix</keyword>
<dbReference type="Proteomes" id="UP000183918">
    <property type="component" value="Unassembled WGS sequence"/>
</dbReference>
<dbReference type="Pfam" id="PF12698">
    <property type="entry name" value="ABC2_membrane_3"/>
    <property type="match status" value="1"/>
</dbReference>
<protein>
    <submittedName>
        <fullName evidence="7">Sodium transport system permease protein</fullName>
    </submittedName>
</protein>
<keyword evidence="8" id="KW-1185">Reference proteome</keyword>
<keyword evidence="2 5" id="KW-0812">Transmembrane</keyword>
<dbReference type="GO" id="GO:0016020">
    <property type="term" value="C:membrane"/>
    <property type="evidence" value="ECO:0007669"/>
    <property type="project" value="UniProtKB-SubCell"/>
</dbReference>
<dbReference type="STRING" id="1122142.SAMN02910414_01851"/>
<feature type="transmembrane region" description="Helical" evidence="5">
    <location>
        <begin position="332"/>
        <end position="351"/>
    </location>
</feature>
<feature type="transmembrane region" description="Helical" evidence="5">
    <location>
        <begin position="299"/>
        <end position="320"/>
    </location>
</feature>
<evidence type="ECO:0000313" key="7">
    <source>
        <dbReference type="EMBL" id="SDY56624.1"/>
    </source>
</evidence>
<proteinExistence type="predicted"/>
<feature type="transmembrane region" description="Helical" evidence="5">
    <location>
        <begin position="21"/>
        <end position="44"/>
    </location>
</feature>
<feature type="domain" description="ABC-2 type transporter transmembrane" evidence="6">
    <location>
        <begin position="25"/>
        <end position="398"/>
    </location>
</feature>
<dbReference type="EMBL" id="FNPG01000022">
    <property type="protein sequence ID" value="SDY56624.1"/>
    <property type="molecule type" value="Genomic_DNA"/>
</dbReference>
<name>A0A1H3KYA1_9FIRM</name>
<dbReference type="GO" id="GO:0140359">
    <property type="term" value="F:ABC-type transporter activity"/>
    <property type="evidence" value="ECO:0007669"/>
    <property type="project" value="InterPro"/>
</dbReference>
<evidence type="ECO:0000256" key="5">
    <source>
        <dbReference type="SAM" id="Phobius"/>
    </source>
</evidence>
<feature type="transmembrane region" description="Helical" evidence="5">
    <location>
        <begin position="256"/>
        <end position="279"/>
    </location>
</feature>
<evidence type="ECO:0000256" key="3">
    <source>
        <dbReference type="ARBA" id="ARBA00022989"/>
    </source>
</evidence>
<dbReference type="OrthoDB" id="5486437at2"/>
<evidence type="ECO:0000259" key="6">
    <source>
        <dbReference type="Pfam" id="PF12698"/>
    </source>
</evidence>
<evidence type="ECO:0000256" key="2">
    <source>
        <dbReference type="ARBA" id="ARBA00022692"/>
    </source>
</evidence>
<reference evidence="7 8" key="1">
    <citation type="submission" date="2016-10" db="EMBL/GenBank/DDBJ databases">
        <authorList>
            <person name="de Groot N.N."/>
        </authorList>
    </citation>
    <scope>NUCLEOTIDE SEQUENCE [LARGE SCALE GENOMIC DNA]</scope>
    <source>
        <strain evidence="7 8">DSM 14045</strain>
    </source>
</reference>
<feature type="transmembrane region" description="Helical" evidence="5">
    <location>
        <begin position="357"/>
        <end position="376"/>
    </location>
</feature>
<sequence length="416" mass="46254">MNNVLNIMKKEIMRFVQDRKIAFQVFILPGLMIYVIYSFMGYAMKSMVEKEKKEVYNVEIVRMPQNLENLEKDKSLNVKRIDSQSVKSDDKLEVIVNNAKEKIMTEKLDAVVIFPENFDKKVSEYSVLSSKDLPANVEIYYSSEYNNSDNAYGYINDRLNDYESAISNKFDINREGNKLASDKKDNDSKYNLSENKEDASVKKIFSSLLPLLVVMLVFSGANAAATESIVGEKERGTMATLLVTPVKRSSIALGKILSLSIIAVISGLSSFLGIILSLPKLMMADDNLSFTSTYGTKDYVLLIIIICSAACLFTSLVAIVSCFAKNVKDAQTALAPMTMVIAGISFAPALFDGMTDKLGLFAIPILNIIIVINKIFSGTYRNIEIIVTVISTVVCVALLSMFLGKLFNNEKIIFDK</sequence>
<keyword evidence="4 5" id="KW-0472">Membrane</keyword>
<dbReference type="PANTHER" id="PTHR43471">
    <property type="entry name" value="ABC TRANSPORTER PERMEASE"/>
    <property type="match status" value="1"/>
</dbReference>
<accession>A0A1H3KYA1</accession>